<name>A0AAU1IC35_9ACTN</name>
<dbReference type="AlphaFoldDB" id="A0AAU1IC35"/>
<gene>
    <name evidence="2" type="ORF">OG477_40525</name>
</gene>
<proteinExistence type="predicted"/>
<dbReference type="InterPro" id="IPR035985">
    <property type="entry name" value="Ubiquitin-activating_enz"/>
</dbReference>
<dbReference type="SUPFAM" id="SSF69572">
    <property type="entry name" value="Activating enzymes of the ubiquitin-like proteins"/>
    <property type="match status" value="1"/>
</dbReference>
<sequence length="727" mass="76308">MLSARYDAVAATRPRIRRDVLFTQTPDGVLFHNADGGFRLTAKSAYRFATLLVPHFDGEHTVAEICEGFGDRQRAMVGELVGTLYERGFARDVPSGPAADASAEPEPSAGVARRFEAQIAYVDHYADDAARRFQRFRDTRVAVVGTDLVARWCALSLIRNGGAAVGLLPDLDREAIAQEAAAAAAEGCPVEVRDLADGPVSWDSLDGYDVVVVTGGPDAPRVILALLRAGVPAGRTLLPAWSFGRQSVAGPAMSAQTTGCWACAVLRLGANGASAPAADVWSALALGLPATTPVPGGPLSAMLGNLLGFEVFKSATGALPAETAGQLIVQDTESLDVASEPLLPHPRCPFCADDTLAEVPEVDLATGDTDAFALPTVDTAREADELVAELNRRSVLLRPHAGVFRRYDDEDITQTPLKLSVVELGVGHGRPRRIAAADVHHVAGARLRALHRAAETYAEHVVPHARTTTPAPAVRLAPAELATATGLGGTEADVREWEAAVSLLTKERFLVPGEAVRPFGAGHPERLFEATSAGMRAGASVADAAAQGMLSALAYDALRRTVRGAAVPGVTVPADADPELTFLMRSAGNLGVEAELLDLGERERSGVSVVLARAGTRWSVGAELSYRAAAVAALRELLGQVQLEQQGPADDTSFGDPLLSDLDPRALTVIGTVTADPDAGTSWADVLRRLGEQARDALVVPTGSADLERAGIHVVRVLLTSEARRVG</sequence>
<accession>A0AAU1IC35</accession>
<feature type="domain" description="YcaO" evidence="1">
    <location>
        <begin position="436"/>
        <end position="727"/>
    </location>
</feature>
<dbReference type="InterPro" id="IPR022291">
    <property type="entry name" value="Bacteriocin_synth_cyclodeHase"/>
</dbReference>
<dbReference type="PROSITE" id="PS51664">
    <property type="entry name" value="YCAO"/>
    <property type="match status" value="1"/>
</dbReference>
<dbReference type="Gene3D" id="3.40.50.720">
    <property type="entry name" value="NAD(P)-binding Rossmann-like Domain"/>
    <property type="match status" value="1"/>
</dbReference>
<dbReference type="GO" id="GO:0008641">
    <property type="term" value="F:ubiquitin-like modifier activating enzyme activity"/>
    <property type="evidence" value="ECO:0007669"/>
    <property type="project" value="InterPro"/>
</dbReference>
<dbReference type="InterPro" id="IPR003776">
    <property type="entry name" value="YcaO-like_dom"/>
</dbReference>
<protein>
    <submittedName>
        <fullName evidence="2">TOMM leader peptide-binding protein</fullName>
    </submittedName>
</protein>
<dbReference type="EMBL" id="CP108140">
    <property type="protein sequence ID" value="WTP91240.1"/>
    <property type="molecule type" value="Genomic_DNA"/>
</dbReference>
<evidence type="ECO:0000313" key="2">
    <source>
        <dbReference type="EMBL" id="WTP91240.1"/>
    </source>
</evidence>
<evidence type="ECO:0000259" key="1">
    <source>
        <dbReference type="PROSITE" id="PS51664"/>
    </source>
</evidence>
<dbReference type="Gene3D" id="3.30.1330.230">
    <property type="match status" value="1"/>
</dbReference>
<reference evidence="2" key="1">
    <citation type="submission" date="2022-10" db="EMBL/GenBank/DDBJ databases">
        <title>The complete genomes of actinobacterial strains from the NBC collection.</title>
        <authorList>
            <person name="Joergensen T.S."/>
            <person name="Alvarez Arevalo M."/>
            <person name="Sterndorff E.B."/>
            <person name="Faurdal D."/>
            <person name="Vuksanovic O."/>
            <person name="Mourched A.-S."/>
            <person name="Charusanti P."/>
            <person name="Shaw S."/>
            <person name="Blin K."/>
            <person name="Weber T."/>
        </authorList>
    </citation>
    <scope>NUCLEOTIDE SEQUENCE</scope>
    <source>
        <strain evidence="2">NBC 00180</strain>
    </source>
</reference>
<dbReference type="Pfam" id="PF02624">
    <property type="entry name" value="YcaO"/>
    <property type="match status" value="1"/>
</dbReference>
<dbReference type="NCBIfam" id="TIGR03882">
    <property type="entry name" value="cyclo_dehyd_2"/>
    <property type="match status" value="1"/>
</dbReference>
<organism evidence="2">
    <name type="scientific">Streptomyces sp. NBC_00180</name>
    <dbReference type="NCBI Taxonomy" id="2903632"/>
    <lineage>
        <taxon>Bacteria</taxon>
        <taxon>Bacillati</taxon>
        <taxon>Actinomycetota</taxon>
        <taxon>Actinomycetes</taxon>
        <taxon>Kitasatosporales</taxon>
        <taxon>Streptomycetaceae</taxon>
        <taxon>Streptomyces</taxon>
    </lineage>
</organism>